<feature type="compositionally biased region" description="Low complexity" evidence="1">
    <location>
        <begin position="913"/>
        <end position="937"/>
    </location>
</feature>
<feature type="region of interest" description="Disordered" evidence="1">
    <location>
        <begin position="330"/>
        <end position="391"/>
    </location>
</feature>
<gene>
    <name evidence="3" type="ORF">LPJ64_000742</name>
</gene>
<feature type="region of interest" description="Disordered" evidence="1">
    <location>
        <begin position="1"/>
        <end position="31"/>
    </location>
</feature>
<keyword evidence="2" id="KW-1133">Transmembrane helix</keyword>
<protein>
    <recommendedName>
        <fullName evidence="5">GRAM domain-containing protein</fullName>
    </recommendedName>
</protein>
<organism evidence="3 4">
    <name type="scientific">Coemansia asiatica</name>
    <dbReference type="NCBI Taxonomy" id="1052880"/>
    <lineage>
        <taxon>Eukaryota</taxon>
        <taxon>Fungi</taxon>
        <taxon>Fungi incertae sedis</taxon>
        <taxon>Zoopagomycota</taxon>
        <taxon>Kickxellomycotina</taxon>
        <taxon>Kickxellomycetes</taxon>
        <taxon>Kickxellales</taxon>
        <taxon>Kickxellaceae</taxon>
        <taxon>Coemansia</taxon>
    </lineage>
</organism>
<feature type="compositionally biased region" description="Basic and acidic residues" evidence="1">
    <location>
        <begin position="95"/>
        <end position="113"/>
    </location>
</feature>
<dbReference type="GO" id="GO:0006915">
    <property type="term" value="P:apoptotic process"/>
    <property type="evidence" value="ECO:0007669"/>
    <property type="project" value="InterPro"/>
</dbReference>
<feature type="transmembrane region" description="Helical" evidence="2">
    <location>
        <begin position="603"/>
        <end position="622"/>
    </location>
</feature>
<feature type="compositionally biased region" description="Low complexity" evidence="1">
    <location>
        <begin position="1033"/>
        <end position="1046"/>
    </location>
</feature>
<feature type="region of interest" description="Disordered" evidence="1">
    <location>
        <begin position="901"/>
        <end position="1095"/>
    </location>
</feature>
<comment type="caution">
    <text evidence="3">The sequence shown here is derived from an EMBL/GenBank/DDBJ whole genome shotgun (WGS) entry which is preliminary data.</text>
</comment>
<sequence length="1222" mass="137269">MNSERQAHTVRGKRSVPESVLLQKPTDPEPVVALPQGLEEWWNTLDNQEQQFSMPASPSNASNPCHADTASVRRHRRQISGGSIKKMLLAVGERTFRSGEREQNSSSSGDRHKTLSRHSRSSLSALFQQHSQTQLAKSVPDAYADSSDTVPLASIDAGAMSSPSNSSDKALATSVNKQEDKETYGAVGEDELLTMSCMQQQKNVGYISPVLVACAYGNALSEIANAAKNVDSGMQNETSTMVDPMESMEVPRLVERTTTFTAQYLAEPAPGMWDDRETKEENARSLEQQQQQKKKPLSGMQRPNMPPEPEESCNPSMPWLVEQMNMGEQPFSSLFHDDNLGASRGGSRENNNGSSDDENSNNDNNRGDLPPDKNSNYAKHQRKRKRKQAFEVLKRRVTEARVGIPREPPGPRAEEFKRADGTIDYTQYGCSLAKHYADTRLQHKLDYRHDSKDPCKLDKFIITLQRLVEASAPYQRFLVWLYKLARWDNPRLSLWWCGVYFLLLYMGMITMFLWMTPVFVTAYYRLRPSHAYNWLAFERPETSIIPSKVLRDASSGTLGKGLIANRMWDLWRETLGAHVHIYLADVADWMERAKNCATWQRPWASRAVMTVCTCIALFVYLIPANVLQRLFGICVGVQFFFLAPLQIRYQRYRRLLCVVDCLLWHCPTDVEMAIDTLYMSKLCERSSHSHHHRSHSRDDNKVSESGAHGRDDLDDYDYQDMDQDSIKNKHAESETKESLGPRKYIRRMYSDMMHAYNPLAKRRYPPVMILQTASSASLDRLGDESDDSTDISAVHEALSAGRRLGKKILLGSCKADYEEDRYTGLGGNGIGSDSTFQLPSMMEPSEEQEWMKSAGLFKPISRTLSVDSLVSMDKERFIARPTSLRHSRRVSDENVPSILLNDKDMIESTDLPENGGSYGANSSGKSSGSEARGAGRSLLKRAKDQISSKLKRTHIHQSNSSPVPQAQSDMVGTLERPNLRHSMAIPSLSRQNTRKRHTISTHDLANLDKSELGKDNSQVRDNNKNKNKDIVHSNSNSSSSSGGENSADTDDNADSGGVYNLSNRLLDELRPYGTRDSSNGNIRTPMASIADSADSSSLELTHETKKLAGLRNKDARSTSNVVDLSSLYAFRCIHQGKYGTLFVTEDRFVFRRSRIMGGRRSSVSSYLLSNVIAIRKSTGHFGKSHGIQMLLNDGKPYHFYGLPKRDDVFGFLLVRCGNSHAY</sequence>
<evidence type="ECO:0008006" key="5">
    <source>
        <dbReference type="Google" id="ProtNLM"/>
    </source>
</evidence>
<feature type="compositionally biased region" description="Polar residues" evidence="1">
    <location>
        <begin position="161"/>
        <end position="176"/>
    </location>
</feature>
<feature type="compositionally biased region" description="Basic and acidic residues" evidence="1">
    <location>
        <begin position="1005"/>
        <end position="1031"/>
    </location>
</feature>
<feature type="compositionally biased region" description="Polar residues" evidence="1">
    <location>
        <begin position="956"/>
        <end position="970"/>
    </location>
</feature>
<reference evidence="3" key="1">
    <citation type="submission" date="2022-07" db="EMBL/GenBank/DDBJ databases">
        <title>Phylogenomic reconstructions and comparative analyses of Kickxellomycotina fungi.</title>
        <authorList>
            <person name="Reynolds N.K."/>
            <person name="Stajich J.E."/>
            <person name="Barry K."/>
            <person name="Grigoriev I.V."/>
            <person name="Crous P."/>
            <person name="Smith M.E."/>
        </authorList>
    </citation>
    <scope>NUCLEOTIDE SEQUENCE</scope>
    <source>
        <strain evidence="3">NBRC 105413</strain>
    </source>
</reference>
<feature type="compositionally biased region" description="Polar residues" evidence="1">
    <location>
        <begin position="44"/>
        <end position="54"/>
    </location>
</feature>
<feature type="compositionally biased region" description="Basic and acidic residues" evidence="1">
    <location>
        <begin position="273"/>
        <end position="284"/>
    </location>
</feature>
<feature type="region of interest" description="Disordered" evidence="1">
    <location>
        <begin position="155"/>
        <end position="177"/>
    </location>
</feature>
<feature type="region of interest" description="Disordered" evidence="1">
    <location>
        <begin position="689"/>
        <end position="715"/>
    </location>
</feature>
<feature type="region of interest" description="Disordered" evidence="1">
    <location>
        <begin position="44"/>
        <end position="76"/>
    </location>
</feature>
<evidence type="ECO:0000313" key="4">
    <source>
        <dbReference type="Proteomes" id="UP001145021"/>
    </source>
</evidence>
<feature type="region of interest" description="Disordered" evidence="1">
    <location>
        <begin position="265"/>
        <end position="316"/>
    </location>
</feature>
<keyword evidence="4" id="KW-1185">Reference proteome</keyword>
<evidence type="ECO:0000256" key="2">
    <source>
        <dbReference type="SAM" id="Phobius"/>
    </source>
</evidence>
<accession>A0A9W8CKM3</accession>
<keyword evidence="2" id="KW-0812">Transmembrane</keyword>
<feature type="compositionally biased region" description="Basic and acidic residues" evidence="1">
    <location>
        <begin position="696"/>
        <end position="711"/>
    </location>
</feature>
<feature type="transmembrane region" description="Helical" evidence="2">
    <location>
        <begin position="493"/>
        <end position="520"/>
    </location>
</feature>
<feature type="region of interest" description="Disordered" evidence="1">
    <location>
        <begin position="95"/>
        <end position="131"/>
    </location>
</feature>
<keyword evidence="2" id="KW-0472">Membrane</keyword>
<evidence type="ECO:0000256" key="1">
    <source>
        <dbReference type="SAM" id="MobiDB-lite"/>
    </source>
</evidence>
<proteinExistence type="predicted"/>
<dbReference type="PANTHER" id="PTHR37402">
    <property type="entry name" value="GRAM DOMAIN-CONTAINING PROTEIN 4"/>
    <property type="match status" value="1"/>
</dbReference>
<dbReference type="EMBL" id="JANBOH010000016">
    <property type="protein sequence ID" value="KAJ1647930.1"/>
    <property type="molecule type" value="Genomic_DNA"/>
</dbReference>
<dbReference type="Proteomes" id="UP001145021">
    <property type="component" value="Unassembled WGS sequence"/>
</dbReference>
<dbReference type="PANTHER" id="PTHR37402:SF1">
    <property type="entry name" value="GRAM DOMAIN-CONTAINING PROTEIN 4"/>
    <property type="match status" value="1"/>
</dbReference>
<feature type="compositionally biased region" description="Low complexity" evidence="1">
    <location>
        <begin position="55"/>
        <end position="64"/>
    </location>
</feature>
<dbReference type="InterPro" id="IPR037847">
    <property type="entry name" value="GRAMDC4"/>
</dbReference>
<evidence type="ECO:0000313" key="3">
    <source>
        <dbReference type="EMBL" id="KAJ1647930.1"/>
    </source>
</evidence>
<dbReference type="AlphaFoldDB" id="A0A9W8CKM3"/>
<name>A0A9W8CKM3_9FUNG</name>